<dbReference type="Gene3D" id="3.40.50.1110">
    <property type="entry name" value="SGNH hydrolase"/>
    <property type="match status" value="1"/>
</dbReference>
<feature type="domain" description="SGNH hydrolase-type esterase" evidence="1">
    <location>
        <begin position="8"/>
        <end position="158"/>
    </location>
</feature>
<evidence type="ECO:0000313" key="2">
    <source>
        <dbReference type="EMBL" id="HDR47143.1"/>
    </source>
</evidence>
<dbReference type="Proteomes" id="UP000886162">
    <property type="component" value="Unassembled WGS sequence"/>
</dbReference>
<name>A0A831LJR8_9BACT</name>
<dbReference type="EMBL" id="DSDO01000372">
    <property type="protein sequence ID" value="HDR47143.1"/>
    <property type="molecule type" value="Genomic_DNA"/>
</dbReference>
<reference evidence="2" key="1">
    <citation type="journal article" date="2020" name="mSystems">
        <title>Genome- and Community-Level Interaction Insights into Carbon Utilization and Element Cycling Functions of Hydrothermarchaeota in Hydrothermal Sediment.</title>
        <authorList>
            <person name="Zhou Z."/>
            <person name="Liu Y."/>
            <person name="Xu W."/>
            <person name="Pan J."/>
            <person name="Luo Z.H."/>
            <person name="Li M."/>
        </authorList>
    </citation>
    <scope>NUCLEOTIDE SEQUENCE [LARGE SCALE GENOMIC DNA]</scope>
    <source>
        <strain evidence="2">SpSt-1220</strain>
    </source>
</reference>
<dbReference type="GO" id="GO:0004622">
    <property type="term" value="F:phosphatidylcholine lysophospholipase activity"/>
    <property type="evidence" value="ECO:0007669"/>
    <property type="project" value="TreeGrafter"/>
</dbReference>
<dbReference type="PANTHER" id="PTHR30383:SF5">
    <property type="entry name" value="SGNH HYDROLASE-TYPE ESTERASE DOMAIN-CONTAINING PROTEIN"/>
    <property type="match status" value="1"/>
</dbReference>
<sequence>MKQGRLLFLGDSLVAGFNWQARIAHFEVANLSIPGDTAQGLLNRLPAIKEEAADPHIIFIMIGTNNLLMEDYNYTSTLQQIVVQLSRYYPTAEIILNSLFPLQISWIDKEAVKQINAAMEALSLQSGCCFLNLFTKFQTIKSGLFQPDGIHFTEAGYNLWAKSILEYIAFLLEDD</sequence>
<dbReference type="AlphaFoldDB" id="A0A831LJR8"/>
<dbReference type="InterPro" id="IPR051532">
    <property type="entry name" value="Ester_Hydrolysis_Enzymes"/>
</dbReference>
<gene>
    <name evidence="2" type="ORF">ENN94_05510</name>
</gene>
<dbReference type="Pfam" id="PF13472">
    <property type="entry name" value="Lipase_GDSL_2"/>
    <property type="match status" value="1"/>
</dbReference>
<dbReference type="InterPro" id="IPR013830">
    <property type="entry name" value="SGNH_hydro"/>
</dbReference>
<organism evidence="2">
    <name type="scientific">Geoalkalibacter subterraneus</name>
    <dbReference type="NCBI Taxonomy" id="483547"/>
    <lineage>
        <taxon>Bacteria</taxon>
        <taxon>Pseudomonadati</taxon>
        <taxon>Thermodesulfobacteriota</taxon>
        <taxon>Desulfuromonadia</taxon>
        <taxon>Desulfuromonadales</taxon>
        <taxon>Geoalkalibacteraceae</taxon>
        <taxon>Geoalkalibacter</taxon>
    </lineage>
</organism>
<accession>A0A831LJR8</accession>
<protein>
    <recommendedName>
        <fullName evidence="1">SGNH hydrolase-type esterase domain-containing protein</fullName>
    </recommendedName>
</protein>
<dbReference type="SUPFAM" id="SSF52266">
    <property type="entry name" value="SGNH hydrolase"/>
    <property type="match status" value="1"/>
</dbReference>
<dbReference type="PANTHER" id="PTHR30383">
    <property type="entry name" value="THIOESTERASE 1/PROTEASE 1/LYSOPHOSPHOLIPASE L1"/>
    <property type="match status" value="1"/>
</dbReference>
<dbReference type="InterPro" id="IPR036514">
    <property type="entry name" value="SGNH_hydro_sf"/>
</dbReference>
<proteinExistence type="predicted"/>
<comment type="caution">
    <text evidence="2">The sequence shown here is derived from an EMBL/GenBank/DDBJ whole genome shotgun (WGS) entry which is preliminary data.</text>
</comment>
<evidence type="ECO:0000259" key="1">
    <source>
        <dbReference type="Pfam" id="PF13472"/>
    </source>
</evidence>